<dbReference type="Gene3D" id="1.10.10.60">
    <property type="entry name" value="Homeodomain-like"/>
    <property type="match status" value="2"/>
</dbReference>
<keyword evidence="6" id="KW-0804">Transcription</keyword>
<keyword evidence="4" id="KW-0238">DNA-binding</keyword>
<dbReference type="InterPro" id="IPR017930">
    <property type="entry name" value="Myb_dom"/>
</dbReference>
<dbReference type="FunFam" id="1.10.10.60:FF:000302">
    <property type="entry name" value="Transcription factor TT2"/>
    <property type="match status" value="1"/>
</dbReference>
<evidence type="ECO:0000259" key="9">
    <source>
        <dbReference type="PROSITE" id="PS51294"/>
    </source>
</evidence>
<keyword evidence="7" id="KW-0539">Nucleus</keyword>
<evidence type="ECO:0000256" key="7">
    <source>
        <dbReference type="ARBA" id="ARBA00023242"/>
    </source>
</evidence>
<dbReference type="Pfam" id="PF00249">
    <property type="entry name" value="Myb_DNA-binding"/>
    <property type="match status" value="1"/>
</dbReference>
<comment type="caution">
    <text evidence="10">The sequence shown here is derived from an EMBL/GenBank/DDBJ whole genome shotgun (WGS) entry which is preliminary data.</text>
</comment>
<dbReference type="SMART" id="SM00717">
    <property type="entry name" value="SANT"/>
    <property type="match status" value="1"/>
</dbReference>
<evidence type="ECO:0000256" key="2">
    <source>
        <dbReference type="ARBA" id="ARBA00022737"/>
    </source>
</evidence>
<dbReference type="CDD" id="cd00167">
    <property type="entry name" value="SANT"/>
    <property type="match status" value="1"/>
</dbReference>
<dbReference type="InterPro" id="IPR001005">
    <property type="entry name" value="SANT/Myb"/>
</dbReference>
<reference evidence="10 11" key="1">
    <citation type="submission" date="2023-12" db="EMBL/GenBank/DDBJ databases">
        <title>A high-quality genome assembly for Dillenia turbinata (Dilleniales).</title>
        <authorList>
            <person name="Chanderbali A."/>
        </authorList>
    </citation>
    <scope>NUCLEOTIDE SEQUENCE [LARGE SCALE GENOMIC DNA]</scope>
    <source>
        <strain evidence="10">LSX21</strain>
        <tissue evidence="10">Leaf</tissue>
    </source>
</reference>
<keyword evidence="2" id="KW-0677">Repeat</keyword>
<dbReference type="SUPFAM" id="SSF46689">
    <property type="entry name" value="Homeodomain-like"/>
    <property type="match status" value="1"/>
</dbReference>
<evidence type="ECO:0000313" key="10">
    <source>
        <dbReference type="EMBL" id="KAK6944762.1"/>
    </source>
</evidence>
<evidence type="ECO:0000313" key="11">
    <source>
        <dbReference type="Proteomes" id="UP001370490"/>
    </source>
</evidence>
<dbReference type="PANTHER" id="PTHR47998:SF91">
    <property type="entry name" value="MYB-RELATED PROTEIN 308-LIKE"/>
    <property type="match status" value="1"/>
</dbReference>
<comment type="subcellular location">
    <subcellularLocation>
        <location evidence="1">Nucleus</location>
    </subcellularLocation>
</comment>
<sequence length="252" mass="28792">MNVFNNILLKGLKRCGKSCRLRWMNYLRPDIKRGNISVDEEELIIKLHKLLGNRWSLIAGRLPGRTDNEIKNYWNTNLSKKVQAPQEGHSTTKQNKLNLEMNSAMASANEEHKMHKMKSPFIVRPKPVKCTQVVVSEELKNDLVLLQNNSERWSCSSSSANEQMIDFDISDLLLSDIMDSSDFNHEKNFTLENHDFEIQNKNGGDVCLSSNNNTLPSSATDDATIDWSDHELLQLNDALELKILESFLDSED</sequence>
<keyword evidence="11" id="KW-1185">Reference proteome</keyword>
<feature type="domain" description="Myb-like" evidence="8">
    <location>
        <begin position="28"/>
        <end position="78"/>
    </location>
</feature>
<dbReference type="PROSITE" id="PS51294">
    <property type="entry name" value="HTH_MYB"/>
    <property type="match status" value="1"/>
</dbReference>
<organism evidence="10 11">
    <name type="scientific">Dillenia turbinata</name>
    <dbReference type="NCBI Taxonomy" id="194707"/>
    <lineage>
        <taxon>Eukaryota</taxon>
        <taxon>Viridiplantae</taxon>
        <taxon>Streptophyta</taxon>
        <taxon>Embryophyta</taxon>
        <taxon>Tracheophyta</taxon>
        <taxon>Spermatophyta</taxon>
        <taxon>Magnoliopsida</taxon>
        <taxon>eudicotyledons</taxon>
        <taxon>Gunneridae</taxon>
        <taxon>Pentapetalae</taxon>
        <taxon>Dilleniales</taxon>
        <taxon>Dilleniaceae</taxon>
        <taxon>Dillenia</taxon>
    </lineage>
</organism>
<name>A0AAN8ZPC8_9MAGN</name>
<evidence type="ECO:0000256" key="5">
    <source>
        <dbReference type="ARBA" id="ARBA00023159"/>
    </source>
</evidence>
<proteinExistence type="predicted"/>
<accession>A0AAN8ZPC8</accession>
<feature type="domain" description="HTH myb-type" evidence="9">
    <location>
        <begin position="28"/>
        <end position="82"/>
    </location>
</feature>
<dbReference type="AlphaFoldDB" id="A0AAN8ZPC8"/>
<dbReference type="EMBL" id="JBAMMX010000003">
    <property type="protein sequence ID" value="KAK6944762.1"/>
    <property type="molecule type" value="Genomic_DNA"/>
</dbReference>
<dbReference type="GO" id="GO:0005634">
    <property type="term" value="C:nucleus"/>
    <property type="evidence" value="ECO:0007669"/>
    <property type="project" value="UniProtKB-SubCell"/>
</dbReference>
<dbReference type="PANTHER" id="PTHR47998">
    <property type="entry name" value="TRANSCRIPTION FACTOR MYB51-LIKE ISOFORM X1"/>
    <property type="match status" value="1"/>
</dbReference>
<keyword evidence="5" id="KW-0010">Activator</keyword>
<evidence type="ECO:0000256" key="4">
    <source>
        <dbReference type="ARBA" id="ARBA00023125"/>
    </source>
</evidence>
<dbReference type="InterPro" id="IPR015495">
    <property type="entry name" value="Myb_TF_plants"/>
</dbReference>
<keyword evidence="3" id="KW-0805">Transcription regulation</keyword>
<evidence type="ECO:0000256" key="3">
    <source>
        <dbReference type="ARBA" id="ARBA00023015"/>
    </source>
</evidence>
<dbReference type="PROSITE" id="PS50090">
    <property type="entry name" value="MYB_LIKE"/>
    <property type="match status" value="1"/>
</dbReference>
<evidence type="ECO:0000259" key="8">
    <source>
        <dbReference type="PROSITE" id="PS50090"/>
    </source>
</evidence>
<evidence type="ECO:0000256" key="6">
    <source>
        <dbReference type="ARBA" id="ARBA00023163"/>
    </source>
</evidence>
<dbReference type="GO" id="GO:0000976">
    <property type="term" value="F:transcription cis-regulatory region binding"/>
    <property type="evidence" value="ECO:0007669"/>
    <property type="project" value="TreeGrafter"/>
</dbReference>
<dbReference type="Proteomes" id="UP001370490">
    <property type="component" value="Unassembled WGS sequence"/>
</dbReference>
<gene>
    <name evidence="10" type="ORF">RJ641_025864</name>
</gene>
<evidence type="ECO:0000256" key="1">
    <source>
        <dbReference type="ARBA" id="ARBA00004123"/>
    </source>
</evidence>
<dbReference type="InterPro" id="IPR009057">
    <property type="entry name" value="Homeodomain-like_sf"/>
</dbReference>
<dbReference type="GO" id="GO:0030154">
    <property type="term" value="P:cell differentiation"/>
    <property type="evidence" value="ECO:0007669"/>
    <property type="project" value="TreeGrafter"/>
</dbReference>
<dbReference type="GO" id="GO:0006355">
    <property type="term" value="P:regulation of DNA-templated transcription"/>
    <property type="evidence" value="ECO:0007669"/>
    <property type="project" value="TreeGrafter"/>
</dbReference>
<protein>
    <submittedName>
        <fullName evidence="10">SANT/Myb domain</fullName>
    </submittedName>
</protein>